<keyword evidence="7 10" id="KW-0812">Transmembrane</keyword>
<dbReference type="SUPFAM" id="SSF54523">
    <property type="entry name" value="Pili subunits"/>
    <property type="match status" value="1"/>
</dbReference>
<comment type="similarity">
    <text evidence="2">Belongs to the GSP J family.</text>
</comment>
<dbReference type="Gene3D" id="3.10.610.10">
    <property type="entry name" value="GSPII I/J protein-like"/>
    <property type="match status" value="1"/>
</dbReference>
<protein>
    <recommendedName>
        <fullName evidence="3">Type II secretion system protein J</fullName>
    </recommendedName>
</protein>
<dbReference type="NCBIfam" id="TIGR02532">
    <property type="entry name" value="IV_pilin_GFxxxE"/>
    <property type="match status" value="1"/>
</dbReference>
<evidence type="ECO:0000313" key="11">
    <source>
        <dbReference type="EMBL" id="GLQ24177.1"/>
    </source>
</evidence>
<sequence length="210" mass="22983">MIGVKTNADCAAGFTLVEVLVSMFIFSLISVGALIALSTTLDAREAAETRLEEIEQLSAARRLMAEDFAEMIYRKNRDGLGGFIDRTREAAQTDGFTLTRRGRPNPDGVFARGDLLRVSWRVESGQLIRAFLPHENPAFVEPPIDRVVLDGVESILVEAISQPINNIASLLEQVRRDYTADQTLGVKAVSITLIHADGTTTRHVFGSPDA</sequence>
<feature type="transmembrane region" description="Helical" evidence="10">
    <location>
        <begin position="20"/>
        <end position="41"/>
    </location>
</feature>
<keyword evidence="12" id="KW-1185">Reference proteome</keyword>
<organism evidence="11 12">
    <name type="scientific">Algimonas ampicilliniresistens</name>
    <dbReference type="NCBI Taxonomy" id="1298735"/>
    <lineage>
        <taxon>Bacteria</taxon>
        <taxon>Pseudomonadati</taxon>
        <taxon>Pseudomonadota</taxon>
        <taxon>Alphaproteobacteria</taxon>
        <taxon>Maricaulales</taxon>
        <taxon>Robiginitomaculaceae</taxon>
        <taxon>Algimonas</taxon>
    </lineage>
</organism>
<evidence type="ECO:0000256" key="3">
    <source>
        <dbReference type="ARBA" id="ARBA00021539"/>
    </source>
</evidence>
<evidence type="ECO:0000256" key="8">
    <source>
        <dbReference type="ARBA" id="ARBA00022989"/>
    </source>
</evidence>
<reference evidence="11" key="1">
    <citation type="journal article" date="2014" name="Int. J. Syst. Evol. Microbiol.">
        <title>Complete genome of a new Firmicutes species belonging to the dominant human colonic microbiota ('Ruminococcus bicirculans') reveals two chromosomes and a selective capacity to utilize plant glucans.</title>
        <authorList>
            <consortium name="NISC Comparative Sequencing Program"/>
            <person name="Wegmann U."/>
            <person name="Louis P."/>
            <person name="Goesmann A."/>
            <person name="Henrissat B."/>
            <person name="Duncan S.H."/>
            <person name="Flint H.J."/>
        </authorList>
    </citation>
    <scope>NUCLEOTIDE SEQUENCE</scope>
    <source>
        <strain evidence="11">NBRC 108219</strain>
    </source>
</reference>
<dbReference type="InterPro" id="IPR010055">
    <property type="entry name" value="T2SS_protein-GspJ"/>
</dbReference>
<dbReference type="PANTHER" id="PTHR39583">
    <property type="entry name" value="TYPE II SECRETION SYSTEM PROTEIN J-RELATED"/>
    <property type="match status" value="1"/>
</dbReference>
<dbReference type="InterPro" id="IPR012902">
    <property type="entry name" value="N_methyl_site"/>
</dbReference>
<dbReference type="InterPro" id="IPR045584">
    <property type="entry name" value="Pilin-like"/>
</dbReference>
<keyword evidence="5" id="KW-0488">Methylation</keyword>
<evidence type="ECO:0000256" key="4">
    <source>
        <dbReference type="ARBA" id="ARBA00022475"/>
    </source>
</evidence>
<dbReference type="Proteomes" id="UP001161391">
    <property type="component" value="Unassembled WGS sequence"/>
</dbReference>
<comment type="caution">
    <text evidence="11">The sequence shown here is derived from an EMBL/GenBank/DDBJ whole genome shotgun (WGS) entry which is preliminary data.</text>
</comment>
<evidence type="ECO:0000256" key="2">
    <source>
        <dbReference type="ARBA" id="ARBA00011084"/>
    </source>
</evidence>
<comment type="subcellular location">
    <subcellularLocation>
        <location evidence="1">Cell inner membrane</location>
        <topology evidence="1">Single-pass membrane protein</topology>
    </subcellularLocation>
</comment>
<evidence type="ECO:0000256" key="10">
    <source>
        <dbReference type="SAM" id="Phobius"/>
    </source>
</evidence>
<evidence type="ECO:0000256" key="6">
    <source>
        <dbReference type="ARBA" id="ARBA00022519"/>
    </source>
</evidence>
<evidence type="ECO:0000313" key="12">
    <source>
        <dbReference type="Proteomes" id="UP001161391"/>
    </source>
</evidence>
<evidence type="ECO:0000256" key="9">
    <source>
        <dbReference type="ARBA" id="ARBA00023136"/>
    </source>
</evidence>
<keyword evidence="4" id="KW-1003">Cell membrane</keyword>
<dbReference type="RefSeq" id="WP_284390348.1">
    <property type="nucleotide sequence ID" value="NZ_BSNK01000002.1"/>
</dbReference>
<evidence type="ECO:0000256" key="7">
    <source>
        <dbReference type="ARBA" id="ARBA00022692"/>
    </source>
</evidence>
<accession>A0ABQ5VAS2</accession>
<name>A0ABQ5VAS2_9PROT</name>
<evidence type="ECO:0000256" key="1">
    <source>
        <dbReference type="ARBA" id="ARBA00004377"/>
    </source>
</evidence>
<dbReference type="EMBL" id="BSNK01000002">
    <property type="protein sequence ID" value="GLQ24177.1"/>
    <property type="molecule type" value="Genomic_DNA"/>
</dbReference>
<dbReference type="NCBIfam" id="TIGR01711">
    <property type="entry name" value="gspJ"/>
    <property type="match status" value="1"/>
</dbReference>
<dbReference type="InterPro" id="IPR051621">
    <property type="entry name" value="T2SS_protein_J"/>
</dbReference>
<gene>
    <name evidence="11" type="ORF">GCM10007853_20510</name>
</gene>
<reference evidence="11" key="2">
    <citation type="submission" date="2023-01" db="EMBL/GenBank/DDBJ databases">
        <title>Draft genome sequence of Algimonas ampicilliniresistens strain NBRC 108219.</title>
        <authorList>
            <person name="Sun Q."/>
            <person name="Mori K."/>
        </authorList>
    </citation>
    <scope>NUCLEOTIDE SEQUENCE</scope>
    <source>
        <strain evidence="11">NBRC 108219</strain>
    </source>
</reference>
<keyword evidence="6" id="KW-0997">Cell inner membrane</keyword>
<keyword evidence="8 10" id="KW-1133">Transmembrane helix</keyword>
<dbReference type="PROSITE" id="PS00409">
    <property type="entry name" value="PROKAR_NTER_METHYL"/>
    <property type="match status" value="1"/>
</dbReference>
<dbReference type="PANTHER" id="PTHR39583:SF2">
    <property type="entry name" value="TYPE II SECRETION SYSTEM PROTEIN J"/>
    <property type="match status" value="1"/>
</dbReference>
<proteinExistence type="inferred from homology"/>
<dbReference type="Pfam" id="PF11612">
    <property type="entry name" value="T2SSJ"/>
    <property type="match status" value="1"/>
</dbReference>
<keyword evidence="9 10" id="KW-0472">Membrane</keyword>
<evidence type="ECO:0000256" key="5">
    <source>
        <dbReference type="ARBA" id="ARBA00022481"/>
    </source>
</evidence>
<dbReference type="Pfam" id="PF07963">
    <property type="entry name" value="N_methyl"/>
    <property type="match status" value="1"/>
</dbReference>